<keyword evidence="2" id="KW-1133">Transmembrane helix</keyword>
<feature type="coiled-coil region" evidence="1">
    <location>
        <begin position="181"/>
        <end position="253"/>
    </location>
</feature>
<dbReference type="Pfam" id="PF01551">
    <property type="entry name" value="Peptidase_M23"/>
    <property type="match status" value="1"/>
</dbReference>
<protein>
    <submittedName>
        <fullName evidence="4">Peptidase M23</fullName>
    </submittedName>
</protein>
<dbReference type="InterPro" id="IPR050570">
    <property type="entry name" value="Cell_wall_metabolism_enzyme"/>
</dbReference>
<evidence type="ECO:0000256" key="1">
    <source>
        <dbReference type="SAM" id="Coils"/>
    </source>
</evidence>
<dbReference type="EMBL" id="LCLJ01000012">
    <property type="protein sequence ID" value="KKU15094.1"/>
    <property type="molecule type" value="Genomic_DNA"/>
</dbReference>
<gene>
    <name evidence="4" type="ORF">UX22_C0012G0013</name>
</gene>
<dbReference type="GO" id="GO:0004222">
    <property type="term" value="F:metalloendopeptidase activity"/>
    <property type="evidence" value="ECO:0007669"/>
    <property type="project" value="TreeGrafter"/>
</dbReference>
<dbReference type="Gene3D" id="2.70.70.10">
    <property type="entry name" value="Glucose Permease (Domain IIA)"/>
    <property type="match status" value="1"/>
</dbReference>
<dbReference type="PANTHER" id="PTHR21666">
    <property type="entry name" value="PEPTIDASE-RELATED"/>
    <property type="match status" value="1"/>
</dbReference>
<comment type="caution">
    <text evidence="4">The sequence shown here is derived from an EMBL/GenBank/DDBJ whole genome shotgun (WGS) entry which is preliminary data.</text>
</comment>
<keyword evidence="2" id="KW-0812">Transmembrane</keyword>
<evidence type="ECO:0000313" key="5">
    <source>
        <dbReference type="Proteomes" id="UP000034727"/>
    </source>
</evidence>
<reference evidence="4 5" key="1">
    <citation type="journal article" date="2015" name="Nature">
        <title>rRNA introns, odd ribosomes, and small enigmatic genomes across a large radiation of phyla.</title>
        <authorList>
            <person name="Brown C.T."/>
            <person name="Hug L.A."/>
            <person name="Thomas B.C."/>
            <person name="Sharon I."/>
            <person name="Castelle C.J."/>
            <person name="Singh A."/>
            <person name="Wilkins M.J."/>
            <person name="Williams K.H."/>
            <person name="Banfield J.F."/>
        </authorList>
    </citation>
    <scope>NUCLEOTIDE SEQUENCE [LARGE SCALE GENOMIC DNA]</scope>
</reference>
<feature type="domain" description="M23ase beta-sheet core" evidence="3">
    <location>
        <begin position="295"/>
        <end position="387"/>
    </location>
</feature>
<sequence>MKLRFLYVLLPVIFYAYVAVPLHYARADYSDDMRRAIDEKAAALKELEEQRKELEKTLDGISASNNKLSGEIKYVDNTINQLNITVRSNELTVEKLELEMDSLRSDIDATEESIANKKQTIGKLFTEMQQRDNENLLVVFLKNQSLAEAVNEIQTLSNLNNNLFVNITELAAFQNELSGKVMEQESKRQSKEVESANLKNRQGILQDQKKVKQAILAETKNQEKVYERQIDELKKLQDEISTEIETIENELRKTIDPNLLPIPRAGVLLWPVPEGRLTQAYGRTTFAIKNYKSQYHNGIDIGRFLGAEIVAAEDGVVINSGNQDNYCRGGAYGKFAVIKHDNGLTTLYGHMSRYLVTVGERVKRGEVIGYMGRTGWATGAHLHFTVFASQTLSPARAGFPEGTQASRSCGPMPVGGDIDPMKYIEIPS</sequence>
<dbReference type="InterPro" id="IPR011055">
    <property type="entry name" value="Dup_hybrid_motif"/>
</dbReference>
<evidence type="ECO:0000259" key="3">
    <source>
        <dbReference type="Pfam" id="PF01551"/>
    </source>
</evidence>
<keyword evidence="1" id="KW-0175">Coiled coil</keyword>
<dbReference type="SUPFAM" id="SSF51261">
    <property type="entry name" value="Duplicated hybrid motif"/>
    <property type="match status" value="1"/>
</dbReference>
<feature type="transmembrane region" description="Helical" evidence="2">
    <location>
        <begin position="6"/>
        <end position="25"/>
    </location>
</feature>
<dbReference type="PANTHER" id="PTHR21666:SF270">
    <property type="entry name" value="MUREIN HYDROLASE ACTIVATOR ENVC"/>
    <property type="match status" value="1"/>
</dbReference>
<proteinExistence type="predicted"/>
<dbReference type="InterPro" id="IPR016047">
    <property type="entry name" value="M23ase_b-sheet_dom"/>
</dbReference>
<organism evidence="4 5">
    <name type="scientific">Candidatus Jorgensenbacteria bacterium GW2011_GWA2_45_9</name>
    <dbReference type="NCBI Taxonomy" id="1618663"/>
    <lineage>
        <taxon>Bacteria</taxon>
        <taxon>Candidatus Joergenseniibacteriota</taxon>
    </lineage>
</organism>
<dbReference type="AlphaFoldDB" id="A0A0G1N3L2"/>
<feature type="coiled-coil region" evidence="1">
    <location>
        <begin position="30"/>
        <end position="120"/>
    </location>
</feature>
<dbReference type="CDD" id="cd12797">
    <property type="entry name" value="M23_peptidase"/>
    <property type="match status" value="1"/>
</dbReference>
<keyword evidence="2" id="KW-0472">Membrane</keyword>
<name>A0A0G1N3L2_9BACT</name>
<dbReference type="Proteomes" id="UP000034727">
    <property type="component" value="Unassembled WGS sequence"/>
</dbReference>
<dbReference type="PATRIC" id="fig|1618663.3.peg.368"/>
<dbReference type="Gene3D" id="6.10.250.3150">
    <property type="match status" value="1"/>
</dbReference>
<evidence type="ECO:0000313" key="4">
    <source>
        <dbReference type="EMBL" id="KKU15094.1"/>
    </source>
</evidence>
<accession>A0A0G1N3L2</accession>
<evidence type="ECO:0000256" key="2">
    <source>
        <dbReference type="SAM" id="Phobius"/>
    </source>
</evidence>